<dbReference type="FunCoup" id="A0A059AY23">
    <property type="interactions" value="606"/>
</dbReference>
<name>A0A059AY23_EUCGR</name>
<dbReference type="KEGG" id="egr:104456827"/>
<dbReference type="eggNOG" id="KOG4851">
    <property type="taxonomic scope" value="Eukaryota"/>
</dbReference>
<gene>
    <name evidence="2" type="ORF">EUGRSUZ_H01207</name>
</gene>
<feature type="region of interest" description="Disordered" evidence="1">
    <location>
        <begin position="90"/>
        <end position="178"/>
    </location>
</feature>
<dbReference type="OMA" id="FRMEHLL"/>
<evidence type="ECO:0000313" key="2">
    <source>
        <dbReference type="EMBL" id="KCW58541.1"/>
    </source>
</evidence>
<dbReference type="InterPro" id="IPR013730">
    <property type="entry name" value="Fyv7/TAP26"/>
</dbReference>
<organism evidence="2">
    <name type="scientific">Eucalyptus grandis</name>
    <name type="common">Flooded gum</name>
    <dbReference type="NCBI Taxonomy" id="71139"/>
    <lineage>
        <taxon>Eukaryota</taxon>
        <taxon>Viridiplantae</taxon>
        <taxon>Streptophyta</taxon>
        <taxon>Embryophyta</taxon>
        <taxon>Tracheophyta</taxon>
        <taxon>Spermatophyta</taxon>
        <taxon>Magnoliopsida</taxon>
        <taxon>eudicotyledons</taxon>
        <taxon>Gunneridae</taxon>
        <taxon>Pentapetalae</taxon>
        <taxon>rosids</taxon>
        <taxon>malvids</taxon>
        <taxon>Myrtales</taxon>
        <taxon>Myrtaceae</taxon>
        <taxon>Myrtoideae</taxon>
        <taxon>Eucalypteae</taxon>
        <taxon>Eucalyptus</taxon>
    </lineage>
</organism>
<feature type="compositionally biased region" description="Basic and acidic residues" evidence="1">
    <location>
        <begin position="106"/>
        <end position="115"/>
    </location>
</feature>
<dbReference type="PANTHER" id="PTHR15657:SF1">
    <property type="entry name" value="THYROID TRANSCRIPTION FACTOR 1-ASSOCIATED PROTEIN 26"/>
    <property type="match status" value="1"/>
</dbReference>
<evidence type="ECO:0000256" key="1">
    <source>
        <dbReference type="SAM" id="MobiDB-lite"/>
    </source>
</evidence>
<dbReference type="AlphaFoldDB" id="A0A059AY23"/>
<evidence type="ECO:0008006" key="3">
    <source>
        <dbReference type="Google" id="ProtNLM"/>
    </source>
</evidence>
<sequence>MKGRAGKDGEPRGKGGRFFGGSSKPTGSSNKAAAMKKKKQNVTRLGGGGLSLEAFANIKSTTNRNQYNPALIKKKREFYKNAKYISKYKKSLKHLSEPNDPSAVKPSEDTKEMDKSKKRNKNEKRGSNSLRELYEKKREEEEIARKEREVVAQAKKEEREKAEARRKAERVKMFKKTRSGQPVMKYRIEHLLQSMQGSN</sequence>
<dbReference type="PANTHER" id="PTHR15657">
    <property type="entry name" value="THYROID TRANSCRIPTION FACTOR 1-ASSOCIATED PROTEIN 26"/>
    <property type="match status" value="1"/>
</dbReference>
<feature type="compositionally biased region" description="Basic and acidic residues" evidence="1">
    <location>
        <begin position="1"/>
        <end position="13"/>
    </location>
</feature>
<feature type="region of interest" description="Disordered" evidence="1">
    <location>
        <begin position="1"/>
        <end position="50"/>
    </location>
</feature>
<dbReference type="Gramene" id="KCW58541">
    <property type="protein sequence ID" value="KCW58541"/>
    <property type="gene ID" value="EUGRSUZ_H01207"/>
</dbReference>
<dbReference type="EMBL" id="KK198760">
    <property type="protein sequence ID" value="KCW58541.1"/>
    <property type="molecule type" value="Genomic_DNA"/>
</dbReference>
<protein>
    <recommendedName>
        <fullName evidence="3">rRNA-processing protein FYV7</fullName>
    </recommendedName>
</protein>
<reference evidence="2" key="1">
    <citation type="submission" date="2013-07" db="EMBL/GenBank/DDBJ databases">
        <title>The genome of Eucalyptus grandis.</title>
        <authorList>
            <person name="Schmutz J."/>
            <person name="Hayes R."/>
            <person name="Myburg A."/>
            <person name="Tuskan G."/>
            <person name="Grattapaglia D."/>
            <person name="Rokhsar D.S."/>
        </authorList>
    </citation>
    <scope>NUCLEOTIDE SEQUENCE</scope>
    <source>
        <tissue evidence="2">Leaf extractions</tissue>
    </source>
</reference>
<accession>A0A059AY23</accession>
<dbReference type="InParanoid" id="A0A059AY23"/>
<feature type="compositionally biased region" description="Basic and acidic residues" evidence="1">
    <location>
        <begin position="132"/>
        <end position="172"/>
    </location>
</feature>
<dbReference type="OrthoDB" id="1928808at2759"/>
<dbReference type="STRING" id="71139.A0A059AY23"/>
<dbReference type="Pfam" id="PF08524">
    <property type="entry name" value="rRNA_processing"/>
    <property type="match status" value="1"/>
</dbReference>
<proteinExistence type="predicted"/>